<sequence length="292" mass="33065">MTIRNSANSRETLACLIIDDPLLRPTYGCLDYQKLLDAMKAHDFFTEIAFIPGNYKRSDPRTIRLFADNPDRYSICIHGCNHTSNEFGGYDYDHLCMLSYTALLRMEQHQRLTGLPYDRVIVFPQGRFSSVAMQALKDVGYVAAFNSTIWAIDGEGPSVLEGQRPVTKYYHDFPLFLRRYARDKSAFLADIAAGRPILIVDHHGAFRNGYRQVTDFVDWINNQGNIRWTSLCDIAKHYLGEQAAAIGPIGGPGASIGMDVGSAIRRFLCEARDNYIETSNVLSKAYKMLRRQ</sequence>
<name>A0ABS0YC23_9BACT</name>
<evidence type="ECO:0000313" key="2">
    <source>
        <dbReference type="Proteomes" id="UP000614714"/>
    </source>
</evidence>
<dbReference type="EMBL" id="JAEMHL010000003">
    <property type="protein sequence ID" value="MBJ6749868.1"/>
    <property type="molecule type" value="Genomic_DNA"/>
</dbReference>
<dbReference type="Proteomes" id="UP000614714">
    <property type="component" value="Unassembled WGS sequence"/>
</dbReference>
<evidence type="ECO:0008006" key="3">
    <source>
        <dbReference type="Google" id="ProtNLM"/>
    </source>
</evidence>
<dbReference type="RefSeq" id="WP_199388413.1">
    <property type="nucleotide sequence ID" value="NZ_JAEMHL010000003.1"/>
</dbReference>
<protein>
    <recommendedName>
        <fullName evidence="3">Polysaccharide deacetylase</fullName>
    </recommendedName>
</protein>
<keyword evidence="2" id="KW-1185">Reference proteome</keyword>
<accession>A0ABS0YC23</accession>
<dbReference type="InterPro" id="IPR011330">
    <property type="entry name" value="Glyco_hydro/deAcase_b/a-brl"/>
</dbReference>
<proteinExistence type="predicted"/>
<gene>
    <name evidence="1" type="ORF">JFN91_06550</name>
</gene>
<organism evidence="1 2">
    <name type="scientific">Geomonas anaerohicana</name>
    <dbReference type="NCBI Taxonomy" id="2798583"/>
    <lineage>
        <taxon>Bacteria</taxon>
        <taxon>Pseudomonadati</taxon>
        <taxon>Thermodesulfobacteriota</taxon>
        <taxon>Desulfuromonadia</taxon>
        <taxon>Geobacterales</taxon>
        <taxon>Geobacteraceae</taxon>
        <taxon>Geomonas</taxon>
    </lineage>
</organism>
<reference evidence="1 2" key="1">
    <citation type="submission" date="2020-12" db="EMBL/GenBank/DDBJ databases">
        <title>Geomonas sp. Red421, isolated from paddy soil.</title>
        <authorList>
            <person name="Xu Z."/>
            <person name="Zhang Z."/>
            <person name="Masuda Y."/>
            <person name="Itoh H."/>
            <person name="Senoo K."/>
        </authorList>
    </citation>
    <scope>NUCLEOTIDE SEQUENCE [LARGE SCALE GENOMIC DNA]</scope>
    <source>
        <strain evidence="1 2">Red421</strain>
    </source>
</reference>
<comment type="caution">
    <text evidence="1">The sequence shown here is derived from an EMBL/GenBank/DDBJ whole genome shotgun (WGS) entry which is preliminary data.</text>
</comment>
<dbReference type="Gene3D" id="3.20.20.370">
    <property type="entry name" value="Glycoside hydrolase/deacetylase"/>
    <property type="match status" value="1"/>
</dbReference>
<evidence type="ECO:0000313" key="1">
    <source>
        <dbReference type="EMBL" id="MBJ6749868.1"/>
    </source>
</evidence>
<dbReference type="SUPFAM" id="SSF88713">
    <property type="entry name" value="Glycoside hydrolase/deacetylase"/>
    <property type="match status" value="1"/>
</dbReference>